<reference evidence="1 2" key="1">
    <citation type="submission" date="2020-07" db="EMBL/GenBank/DDBJ databases">
        <title>Endozoicomonas sp. nov., isolated from sediment.</title>
        <authorList>
            <person name="Gu T."/>
        </authorList>
    </citation>
    <scope>NUCLEOTIDE SEQUENCE [LARGE SCALE GENOMIC DNA]</scope>
    <source>
        <strain evidence="1 2">SM1973</strain>
    </source>
</reference>
<keyword evidence="2" id="KW-1185">Reference proteome</keyword>
<gene>
    <name evidence="1" type="ORF">H0A36_18830</name>
</gene>
<sequence length="60" mass="6966">MSSSRDRQQMLRFSSSKYLLTIPKGIPAITHPSNHYIWENQRDKPISLSLLAIQIIHTFV</sequence>
<dbReference type="EMBL" id="JACCKB010000034">
    <property type="protein sequence ID" value="NYZ68074.1"/>
    <property type="molecule type" value="Genomic_DNA"/>
</dbReference>
<comment type="caution">
    <text evidence="1">The sequence shown here is derived from an EMBL/GenBank/DDBJ whole genome shotgun (WGS) entry which is preliminary data.</text>
</comment>
<evidence type="ECO:0000313" key="2">
    <source>
        <dbReference type="Proteomes" id="UP000569732"/>
    </source>
</evidence>
<dbReference type="AlphaFoldDB" id="A0A853IDF1"/>
<proteinExistence type="predicted"/>
<dbReference type="RefSeq" id="WP_180570094.1">
    <property type="nucleotide sequence ID" value="NZ_JACCKB010000034.1"/>
</dbReference>
<name>A0A853IDF1_9GAMM</name>
<accession>A0A853IDF1</accession>
<evidence type="ECO:0000313" key="1">
    <source>
        <dbReference type="EMBL" id="NYZ68074.1"/>
    </source>
</evidence>
<organism evidence="1 2">
    <name type="scientific">Spartinivicinus marinus</name>
    <dbReference type="NCBI Taxonomy" id="2994442"/>
    <lineage>
        <taxon>Bacteria</taxon>
        <taxon>Pseudomonadati</taxon>
        <taxon>Pseudomonadota</taxon>
        <taxon>Gammaproteobacteria</taxon>
        <taxon>Oceanospirillales</taxon>
        <taxon>Zooshikellaceae</taxon>
        <taxon>Spartinivicinus</taxon>
    </lineage>
</organism>
<protein>
    <submittedName>
        <fullName evidence="1">Uncharacterized protein</fullName>
    </submittedName>
</protein>
<dbReference type="Proteomes" id="UP000569732">
    <property type="component" value="Unassembled WGS sequence"/>
</dbReference>